<dbReference type="OrthoDB" id="56850at2157"/>
<dbReference type="Pfam" id="PF07849">
    <property type="entry name" value="DUF1641"/>
    <property type="match status" value="1"/>
</dbReference>
<dbReference type="RefSeq" id="WP_176964437.1">
    <property type="nucleotide sequence ID" value="NZ_CP058215.1"/>
</dbReference>
<proteinExistence type="predicted"/>
<evidence type="ECO:0000313" key="1">
    <source>
        <dbReference type="EMBL" id="QLC49374.1"/>
    </source>
</evidence>
<gene>
    <name evidence="1" type="ORF">HWN40_03395</name>
</gene>
<dbReference type="Proteomes" id="UP000509594">
    <property type="component" value="Chromosome"/>
</dbReference>
<dbReference type="EMBL" id="CP058215">
    <property type="protein sequence ID" value="QLC49374.1"/>
    <property type="molecule type" value="Genomic_DNA"/>
</dbReference>
<dbReference type="InterPro" id="IPR012440">
    <property type="entry name" value="DUF1641"/>
</dbReference>
<dbReference type="AlphaFoldDB" id="A0A7D5EDC5"/>
<accession>A0A7D5EDC5</accession>
<sequence>MADEVITNQISGIEIAPEDVEALLDLIRTSRILQDYMNDQTAHGMAEIAAVYFKLINAMISTDLVDVIERGVQDPQLDKALLDPPKAGVATLLKEMQDEDLQKGLGIMLELLKAIGRAAGD</sequence>
<keyword evidence="2" id="KW-1185">Reference proteome</keyword>
<dbReference type="GeneID" id="55820688"/>
<reference evidence="1 2" key="1">
    <citation type="submission" date="2020-06" db="EMBL/GenBank/DDBJ databases">
        <title>Methanolobus halotolerans sp. nov., isolated from a saline lake Tus in Siberia.</title>
        <authorList>
            <person name="Shen Y."/>
            <person name="Chen S.-C."/>
            <person name="Lai M.-C."/>
            <person name="Huang H.-H."/>
            <person name="Chiu H.-H."/>
            <person name="Tang S.-L."/>
            <person name="Rogozin D.Y."/>
            <person name="Degermendzhy A.G."/>
        </authorList>
    </citation>
    <scope>NUCLEOTIDE SEQUENCE [LARGE SCALE GENOMIC DNA]</scope>
    <source>
        <strain evidence="1 2">DSM 21339</strain>
    </source>
</reference>
<evidence type="ECO:0000313" key="2">
    <source>
        <dbReference type="Proteomes" id="UP000509594"/>
    </source>
</evidence>
<dbReference type="KEGG" id="mzi:HWN40_03395"/>
<name>A0A7D5EDC5_9EURY</name>
<protein>
    <submittedName>
        <fullName evidence="1">DUF1641 domain-containing protein</fullName>
    </submittedName>
</protein>
<organism evidence="1 2">
    <name type="scientific">Methanolobus zinderi</name>
    <dbReference type="NCBI Taxonomy" id="536044"/>
    <lineage>
        <taxon>Archaea</taxon>
        <taxon>Methanobacteriati</taxon>
        <taxon>Methanobacteriota</taxon>
        <taxon>Stenosarchaea group</taxon>
        <taxon>Methanomicrobia</taxon>
        <taxon>Methanosarcinales</taxon>
        <taxon>Methanosarcinaceae</taxon>
        <taxon>Methanolobus</taxon>
    </lineage>
</organism>